<dbReference type="Proteomes" id="UP000001542">
    <property type="component" value="Unassembled WGS sequence"/>
</dbReference>
<feature type="transmembrane region" description="Helical" evidence="1">
    <location>
        <begin position="30"/>
        <end position="46"/>
    </location>
</feature>
<gene>
    <name evidence="2" type="ORF">TVAG_023290</name>
</gene>
<feature type="transmembrane region" description="Helical" evidence="1">
    <location>
        <begin position="52"/>
        <end position="71"/>
    </location>
</feature>
<feature type="transmembrane region" description="Helical" evidence="1">
    <location>
        <begin position="6"/>
        <end position="23"/>
    </location>
</feature>
<evidence type="ECO:0000313" key="2">
    <source>
        <dbReference type="EMBL" id="EAX88646.1"/>
    </source>
</evidence>
<sequence length="78" mass="8531">MYGMISLVMAVAELGLVFISQYFKFVDSVILRALIYILTGVAILGTSNDLGIAAASMQFIIAVVMVIIYFLENGFKCE</sequence>
<dbReference type="KEGG" id="tva:4746311"/>
<accession>A2G2G7</accession>
<keyword evidence="1" id="KW-0812">Transmembrane</keyword>
<evidence type="ECO:0000256" key="1">
    <source>
        <dbReference type="SAM" id="Phobius"/>
    </source>
</evidence>
<organism evidence="2 3">
    <name type="scientific">Trichomonas vaginalis (strain ATCC PRA-98 / G3)</name>
    <dbReference type="NCBI Taxonomy" id="412133"/>
    <lineage>
        <taxon>Eukaryota</taxon>
        <taxon>Metamonada</taxon>
        <taxon>Parabasalia</taxon>
        <taxon>Trichomonadida</taxon>
        <taxon>Trichomonadidae</taxon>
        <taxon>Trichomonas</taxon>
    </lineage>
</organism>
<dbReference type="VEuPathDB" id="TrichDB:TVAG_023290"/>
<dbReference type="RefSeq" id="XP_001301576.1">
    <property type="nucleotide sequence ID" value="XM_001301575.1"/>
</dbReference>
<dbReference type="VEuPathDB" id="TrichDB:TVAGG3_0502760"/>
<keyword evidence="1" id="KW-0472">Membrane</keyword>
<dbReference type="EMBL" id="DS114284">
    <property type="protein sequence ID" value="EAX88646.1"/>
    <property type="molecule type" value="Genomic_DNA"/>
</dbReference>
<proteinExistence type="predicted"/>
<evidence type="ECO:0000313" key="3">
    <source>
        <dbReference type="Proteomes" id="UP000001542"/>
    </source>
</evidence>
<protein>
    <submittedName>
        <fullName evidence="2">Uncharacterized protein</fullName>
    </submittedName>
</protein>
<reference evidence="2" key="1">
    <citation type="submission" date="2006-10" db="EMBL/GenBank/DDBJ databases">
        <authorList>
            <person name="Amadeo P."/>
            <person name="Zhao Q."/>
            <person name="Wortman J."/>
            <person name="Fraser-Liggett C."/>
            <person name="Carlton J."/>
        </authorList>
    </citation>
    <scope>NUCLEOTIDE SEQUENCE</scope>
    <source>
        <strain evidence="2">G3</strain>
    </source>
</reference>
<name>A2G2G7_TRIV3</name>
<dbReference type="InParanoid" id="A2G2G7"/>
<keyword evidence="1" id="KW-1133">Transmembrane helix</keyword>
<dbReference type="OrthoDB" id="10498472at2759"/>
<dbReference type="AlphaFoldDB" id="A2G2G7"/>
<reference evidence="2" key="2">
    <citation type="journal article" date="2007" name="Science">
        <title>Draft genome sequence of the sexually transmitted pathogen Trichomonas vaginalis.</title>
        <authorList>
            <person name="Carlton J.M."/>
            <person name="Hirt R.P."/>
            <person name="Silva J.C."/>
            <person name="Delcher A.L."/>
            <person name="Schatz M."/>
            <person name="Zhao Q."/>
            <person name="Wortman J.R."/>
            <person name="Bidwell S.L."/>
            <person name="Alsmark U.C.M."/>
            <person name="Besteiro S."/>
            <person name="Sicheritz-Ponten T."/>
            <person name="Noel C.J."/>
            <person name="Dacks J.B."/>
            <person name="Foster P.G."/>
            <person name="Simillion C."/>
            <person name="Van de Peer Y."/>
            <person name="Miranda-Saavedra D."/>
            <person name="Barton G.J."/>
            <person name="Westrop G.D."/>
            <person name="Mueller S."/>
            <person name="Dessi D."/>
            <person name="Fiori P.L."/>
            <person name="Ren Q."/>
            <person name="Paulsen I."/>
            <person name="Zhang H."/>
            <person name="Bastida-Corcuera F.D."/>
            <person name="Simoes-Barbosa A."/>
            <person name="Brown M.T."/>
            <person name="Hayes R.D."/>
            <person name="Mukherjee M."/>
            <person name="Okumura C.Y."/>
            <person name="Schneider R."/>
            <person name="Smith A.J."/>
            <person name="Vanacova S."/>
            <person name="Villalvazo M."/>
            <person name="Haas B.J."/>
            <person name="Pertea M."/>
            <person name="Feldblyum T.V."/>
            <person name="Utterback T.R."/>
            <person name="Shu C.L."/>
            <person name="Osoegawa K."/>
            <person name="de Jong P.J."/>
            <person name="Hrdy I."/>
            <person name="Horvathova L."/>
            <person name="Zubacova Z."/>
            <person name="Dolezal P."/>
            <person name="Malik S.B."/>
            <person name="Logsdon J.M. Jr."/>
            <person name="Henze K."/>
            <person name="Gupta A."/>
            <person name="Wang C.C."/>
            <person name="Dunne R.L."/>
            <person name="Upcroft J.A."/>
            <person name="Upcroft P."/>
            <person name="White O."/>
            <person name="Salzberg S.L."/>
            <person name="Tang P."/>
            <person name="Chiu C.-H."/>
            <person name="Lee Y.-S."/>
            <person name="Embley T.M."/>
            <person name="Coombs G.H."/>
            <person name="Mottram J.C."/>
            <person name="Tachezy J."/>
            <person name="Fraser-Liggett C.M."/>
            <person name="Johnson P.J."/>
        </authorList>
    </citation>
    <scope>NUCLEOTIDE SEQUENCE [LARGE SCALE GENOMIC DNA]</scope>
    <source>
        <strain evidence="2">G3</strain>
    </source>
</reference>
<keyword evidence="3" id="KW-1185">Reference proteome</keyword>